<protein>
    <submittedName>
        <fullName evidence="1">29515_t:CDS:1</fullName>
    </submittedName>
</protein>
<feature type="non-terminal residue" evidence="1">
    <location>
        <position position="159"/>
    </location>
</feature>
<dbReference type="Proteomes" id="UP000789920">
    <property type="component" value="Unassembled WGS sequence"/>
</dbReference>
<keyword evidence="2" id="KW-1185">Reference proteome</keyword>
<proteinExistence type="predicted"/>
<name>A0ACA9SF33_9GLOM</name>
<organism evidence="1 2">
    <name type="scientific">Racocetra persica</name>
    <dbReference type="NCBI Taxonomy" id="160502"/>
    <lineage>
        <taxon>Eukaryota</taxon>
        <taxon>Fungi</taxon>
        <taxon>Fungi incertae sedis</taxon>
        <taxon>Mucoromycota</taxon>
        <taxon>Glomeromycotina</taxon>
        <taxon>Glomeromycetes</taxon>
        <taxon>Diversisporales</taxon>
        <taxon>Gigasporaceae</taxon>
        <taxon>Racocetra</taxon>
    </lineage>
</organism>
<reference evidence="1" key="1">
    <citation type="submission" date="2021-06" db="EMBL/GenBank/DDBJ databases">
        <authorList>
            <person name="Kallberg Y."/>
            <person name="Tangrot J."/>
            <person name="Rosling A."/>
        </authorList>
    </citation>
    <scope>NUCLEOTIDE SEQUENCE</scope>
    <source>
        <strain evidence="1">MA461A</strain>
    </source>
</reference>
<gene>
    <name evidence="1" type="ORF">RPERSI_LOCUS30460</name>
</gene>
<dbReference type="EMBL" id="CAJVQC010118875">
    <property type="protein sequence ID" value="CAG8837869.1"/>
    <property type="molecule type" value="Genomic_DNA"/>
</dbReference>
<evidence type="ECO:0000313" key="2">
    <source>
        <dbReference type="Proteomes" id="UP000789920"/>
    </source>
</evidence>
<evidence type="ECO:0000313" key="1">
    <source>
        <dbReference type="EMBL" id="CAG8837869.1"/>
    </source>
</evidence>
<accession>A0ACA9SF33</accession>
<comment type="caution">
    <text evidence="1">The sequence shown here is derived from an EMBL/GenBank/DDBJ whole genome shotgun (WGS) entry which is preliminary data.</text>
</comment>
<sequence>MSTTKKAEAYPPRELSKDVPSKLLVAEFEKKGGVAAIDKNVIKRIVEFYNQDKPVPELSQDEGGRYLHIMLIKDLKIENNKKDDKSYIVTLMYSQNFGKTVAEEMKPKIENAIKTDTLDGYRELDKEWGQNKVDSEGQTAVSKYDQIKEYLITNYFGEQ</sequence>